<keyword evidence="2" id="KW-1185">Reference proteome</keyword>
<reference evidence="1" key="1">
    <citation type="submission" date="2021-06" db="EMBL/GenBank/DDBJ databases">
        <authorList>
            <person name="Kallberg Y."/>
            <person name="Tangrot J."/>
            <person name="Rosling A."/>
        </authorList>
    </citation>
    <scope>NUCLEOTIDE SEQUENCE</scope>
    <source>
        <strain evidence="1">28 12/20/2015</strain>
    </source>
</reference>
<sequence>DYIGNECIKHRTLKILKLQLKDSSMNETNFVLEELNKINDLPHSDVVSKQYQIITYTIPELILTVNHLKVFNDKNVKKHFSIIDSISKDNIHVFDDNIKKEINDVKNILNN</sequence>
<evidence type="ECO:0000313" key="1">
    <source>
        <dbReference type="EMBL" id="CAG8755019.1"/>
    </source>
</evidence>
<protein>
    <submittedName>
        <fullName evidence="1">7273_t:CDS:1</fullName>
    </submittedName>
</protein>
<organism evidence="1 2">
    <name type="scientific">Cetraspora pellucida</name>
    <dbReference type="NCBI Taxonomy" id="1433469"/>
    <lineage>
        <taxon>Eukaryota</taxon>
        <taxon>Fungi</taxon>
        <taxon>Fungi incertae sedis</taxon>
        <taxon>Mucoromycota</taxon>
        <taxon>Glomeromycotina</taxon>
        <taxon>Glomeromycetes</taxon>
        <taxon>Diversisporales</taxon>
        <taxon>Gigasporaceae</taxon>
        <taxon>Cetraspora</taxon>
    </lineage>
</organism>
<comment type="caution">
    <text evidence="1">The sequence shown here is derived from an EMBL/GenBank/DDBJ whole genome shotgun (WGS) entry which is preliminary data.</text>
</comment>
<evidence type="ECO:0000313" key="2">
    <source>
        <dbReference type="Proteomes" id="UP000789366"/>
    </source>
</evidence>
<accession>A0ACA9QJ24</accession>
<proteinExistence type="predicted"/>
<dbReference type="EMBL" id="CAJVPW010044946">
    <property type="protein sequence ID" value="CAG8755019.1"/>
    <property type="molecule type" value="Genomic_DNA"/>
</dbReference>
<dbReference type="Proteomes" id="UP000789366">
    <property type="component" value="Unassembled WGS sequence"/>
</dbReference>
<feature type="non-terminal residue" evidence="1">
    <location>
        <position position="1"/>
    </location>
</feature>
<gene>
    <name evidence="1" type="ORF">SPELUC_LOCUS14749</name>
</gene>
<name>A0ACA9QJ24_9GLOM</name>